<feature type="active site" description="Nucleophile" evidence="1">
    <location>
        <position position="116"/>
    </location>
</feature>
<feature type="binding site" evidence="2">
    <location>
        <position position="8"/>
    </location>
    <ligand>
        <name>Zn(2+)</name>
        <dbReference type="ChEBI" id="CHEBI:29105"/>
        <label>2</label>
    </ligand>
</feature>
<comment type="caution">
    <text evidence="4">The sequence shown here is derived from an EMBL/GenBank/DDBJ whole genome shotgun (WGS) entry which is preliminary data.</text>
</comment>
<feature type="binding site" evidence="2">
    <location>
        <position position="105"/>
    </location>
    <ligand>
        <name>Zn(2+)</name>
        <dbReference type="ChEBI" id="CHEBI:29105"/>
        <label>2</label>
    </ligand>
</feature>
<reference evidence="4" key="2">
    <citation type="submission" date="2015-07" db="EMBL/GenBank/DDBJ databases">
        <title>MeaNS - Measles Nucleotide Surveillance Program.</title>
        <authorList>
            <person name="Tran T."/>
            <person name="Druce J."/>
        </authorList>
    </citation>
    <scope>NUCLEOTIDE SEQUENCE</scope>
    <source>
        <strain evidence="4">DSM 9887</strain>
    </source>
</reference>
<evidence type="ECO:0000313" key="3">
    <source>
        <dbReference type="EMBL" id="GED69462.1"/>
    </source>
</evidence>
<dbReference type="InterPro" id="IPR027476">
    <property type="entry name" value="DppA_N"/>
</dbReference>
<dbReference type="GO" id="GO:0046872">
    <property type="term" value="F:metal ion binding"/>
    <property type="evidence" value="ECO:0007669"/>
    <property type="project" value="UniProtKB-KW"/>
</dbReference>
<evidence type="ECO:0000256" key="2">
    <source>
        <dbReference type="PIRSR" id="PIRSR015853-2"/>
    </source>
</evidence>
<evidence type="ECO:0000313" key="6">
    <source>
        <dbReference type="Proteomes" id="UP000319578"/>
    </source>
</evidence>
<feature type="binding site" evidence="2">
    <location>
        <position position="10"/>
    </location>
    <ligand>
        <name>Zn(2+)</name>
        <dbReference type="ChEBI" id="CHEBI:29105"/>
        <label>1</label>
    </ligand>
</feature>
<dbReference type="InterPro" id="IPR007035">
    <property type="entry name" value="Peptidase_M55"/>
</dbReference>
<name>A0A0K9YYB9_9BACL</name>
<dbReference type="PATRIC" id="fig|54915.3.peg.6854"/>
<dbReference type="PIRSF" id="PIRSF015853">
    <property type="entry name" value="Pep_DppA"/>
    <property type="match status" value="1"/>
</dbReference>
<dbReference type="EMBL" id="BJON01000013">
    <property type="protein sequence ID" value="GED69462.1"/>
    <property type="molecule type" value="Genomic_DNA"/>
</dbReference>
<dbReference type="EMBL" id="LGIQ01000005">
    <property type="protein sequence ID" value="KNB73703.1"/>
    <property type="molecule type" value="Genomic_DNA"/>
</dbReference>
<feature type="binding site" evidence="2">
    <location>
        <position position="134"/>
    </location>
    <ligand>
        <name>Zn(2+)</name>
        <dbReference type="ChEBI" id="CHEBI:29105"/>
        <label>2</label>
    </ligand>
</feature>
<keyword evidence="2" id="KW-0862">Zinc</keyword>
<dbReference type="Gene3D" id="3.40.50.10780">
    <property type="entry name" value="Dipeptide transport protein"/>
    <property type="match status" value="1"/>
</dbReference>
<sequence>MKLFLSVDMEGISGIVDTSYINPDSGVNYQRGRQFMTTDTNAVIEAALESGVTEILVSDSHNTMNNILWESLHPKAKLLAGSPRDSSMVHGLDESFDAAMFIGYHTRQGIPGVLSHTMSGVIRNMYINGQIVGEFGFNAAYAGMYNVPVVMVSGDNLIAKEASELIPGIHTAIVKEAVSRTAAICLSREEATAELKRQTALALGNVKQIQPYHTALPLELAIEFSHAGQAEFAAIVPGSRYETETNTVYYNAANQQDMYTTMRAMLNLAGGAEFF</sequence>
<keyword evidence="4" id="KW-0031">Aminopeptidase</keyword>
<keyword evidence="4" id="KW-0378">Hydrolase</keyword>
<dbReference type="CDD" id="cd08663">
    <property type="entry name" value="DAP_dppA_1"/>
    <property type="match status" value="1"/>
</dbReference>
<keyword evidence="6" id="KW-1185">Reference proteome</keyword>
<dbReference type="GO" id="GO:0004177">
    <property type="term" value="F:aminopeptidase activity"/>
    <property type="evidence" value="ECO:0007669"/>
    <property type="project" value="UniProtKB-KW"/>
</dbReference>
<dbReference type="SUPFAM" id="SSF63992">
    <property type="entry name" value="Dipeptide transport protein"/>
    <property type="match status" value="1"/>
</dbReference>
<dbReference type="Gene3D" id="3.30.1360.130">
    <property type="entry name" value="Dipeptide transport protein"/>
    <property type="match status" value="1"/>
</dbReference>
<dbReference type="Proteomes" id="UP000036834">
    <property type="component" value="Unassembled WGS sequence"/>
</dbReference>
<feature type="binding site" evidence="2">
    <location>
        <position position="8"/>
    </location>
    <ligand>
        <name>Zn(2+)</name>
        <dbReference type="ChEBI" id="CHEBI:29105"/>
        <label>1</label>
    </ligand>
</feature>
<evidence type="ECO:0000256" key="1">
    <source>
        <dbReference type="PIRSR" id="PIRSR015853-1"/>
    </source>
</evidence>
<dbReference type="AlphaFoldDB" id="A0A0K9YYB9"/>
<reference evidence="3 6" key="3">
    <citation type="submission" date="2019-06" db="EMBL/GenBank/DDBJ databases">
        <title>Whole genome shotgun sequence of Brevibacillus reuszeri NBRC 15719.</title>
        <authorList>
            <person name="Hosoyama A."/>
            <person name="Uohara A."/>
            <person name="Ohji S."/>
            <person name="Ichikawa N."/>
        </authorList>
    </citation>
    <scope>NUCLEOTIDE SEQUENCE [LARGE SCALE GENOMIC DNA]</scope>
    <source>
        <strain evidence="3 6">NBRC 15719</strain>
    </source>
</reference>
<evidence type="ECO:0000313" key="5">
    <source>
        <dbReference type="Proteomes" id="UP000036834"/>
    </source>
</evidence>
<organism evidence="4 5">
    <name type="scientific">Brevibacillus reuszeri</name>
    <dbReference type="NCBI Taxonomy" id="54915"/>
    <lineage>
        <taxon>Bacteria</taxon>
        <taxon>Bacillati</taxon>
        <taxon>Bacillota</taxon>
        <taxon>Bacilli</taxon>
        <taxon>Bacillales</taxon>
        <taxon>Paenibacillaceae</taxon>
        <taxon>Brevibacillus</taxon>
    </lineage>
</organism>
<accession>A0A0K9YYB9</accession>
<proteinExistence type="predicted"/>
<dbReference type="Proteomes" id="UP000319578">
    <property type="component" value="Unassembled WGS sequence"/>
</dbReference>
<dbReference type="STRING" id="54915.ADS79_07120"/>
<gene>
    <name evidence="3" type="primary">dppA_1</name>
    <name evidence="4" type="ORF">ADS79_07120</name>
    <name evidence="3" type="ORF">BRE01_31640</name>
</gene>
<dbReference type="Pfam" id="PF04951">
    <property type="entry name" value="Peptidase_M55"/>
    <property type="match status" value="1"/>
</dbReference>
<dbReference type="OrthoDB" id="9785420at2"/>
<feature type="binding site" evidence="2">
    <location>
        <position position="61"/>
    </location>
    <ligand>
        <name>Zn(2+)</name>
        <dbReference type="ChEBI" id="CHEBI:29105"/>
        <label>2</label>
    </ligand>
</feature>
<protein>
    <submittedName>
        <fullName evidence="4">D-aminopeptidase</fullName>
    </submittedName>
</protein>
<dbReference type="RefSeq" id="WP_049737710.1">
    <property type="nucleotide sequence ID" value="NZ_BJON01000013.1"/>
</dbReference>
<keyword evidence="2" id="KW-0479">Metal-binding</keyword>
<reference evidence="5" key="1">
    <citation type="submission" date="2015-07" db="EMBL/GenBank/DDBJ databases">
        <title>Genome sequencing project for genomic taxonomy and phylogenomics of Bacillus-like bacteria.</title>
        <authorList>
            <person name="Liu B."/>
            <person name="Wang J."/>
            <person name="Zhu Y."/>
            <person name="Liu G."/>
            <person name="Chen Q."/>
            <person name="Chen Z."/>
            <person name="Lan J."/>
            <person name="Che J."/>
            <person name="Ge C."/>
            <person name="Shi H."/>
            <person name="Pan Z."/>
            <person name="Liu X."/>
        </authorList>
    </citation>
    <scope>NUCLEOTIDE SEQUENCE [LARGE SCALE GENOMIC DNA]</scope>
    <source>
        <strain evidence="5">DSM 9887</strain>
    </source>
</reference>
<dbReference type="InterPro" id="IPR036177">
    <property type="entry name" value="Peptidase_M55_sf"/>
</dbReference>
<evidence type="ECO:0000313" key="4">
    <source>
        <dbReference type="EMBL" id="KNB73703.1"/>
    </source>
</evidence>
<keyword evidence="4" id="KW-0645">Protease</keyword>